<protein>
    <submittedName>
        <fullName evidence="1">Uncharacterized protein</fullName>
    </submittedName>
</protein>
<organism evidence="1">
    <name type="scientific">marine sediment metagenome</name>
    <dbReference type="NCBI Taxonomy" id="412755"/>
    <lineage>
        <taxon>unclassified sequences</taxon>
        <taxon>metagenomes</taxon>
        <taxon>ecological metagenomes</taxon>
    </lineage>
</organism>
<dbReference type="AlphaFoldDB" id="X0XUT2"/>
<sequence length="87" mass="9904">AVAGLRDEVPRDADEVIEEFEDLLVKIKSLGIRNAIRLGLKDLYKLKGDHKKVLHHLREMLIENARGWVVKKKDAVSSGLFGGDWPW</sequence>
<dbReference type="EMBL" id="BARS01055586">
    <property type="protein sequence ID" value="GAG47100.1"/>
    <property type="molecule type" value="Genomic_DNA"/>
</dbReference>
<evidence type="ECO:0000313" key="1">
    <source>
        <dbReference type="EMBL" id="GAG47100.1"/>
    </source>
</evidence>
<reference evidence="1" key="1">
    <citation type="journal article" date="2014" name="Front. Microbiol.">
        <title>High frequency of phylogenetically diverse reductive dehalogenase-homologous genes in deep subseafloor sedimentary metagenomes.</title>
        <authorList>
            <person name="Kawai M."/>
            <person name="Futagami T."/>
            <person name="Toyoda A."/>
            <person name="Takaki Y."/>
            <person name="Nishi S."/>
            <person name="Hori S."/>
            <person name="Arai W."/>
            <person name="Tsubouchi T."/>
            <person name="Morono Y."/>
            <person name="Uchiyama I."/>
            <person name="Ito T."/>
            <person name="Fujiyama A."/>
            <person name="Inagaki F."/>
            <person name="Takami H."/>
        </authorList>
    </citation>
    <scope>NUCLEOTIDE SEQUENCE</scope>
    <source>
        <strain evidence="1">Expedition CK06-06</strain>
    </source>
</reference>
<feature type="non-terminal residue" evidence="1">
    <location>
        <position position="1"/>
    </location>
</feature>
<gene>
    <name evidence="1" type="ORF">S01H1_82044</name>
</gene>
<name>X0XUT2_9ZZZZ</name>
<accession>X0XUT2</accession>
<comment type="caution">
    <text evidence="1">The sequence shown here is derived from an EMBL/GenBank/DDBJ whole genome shotgun (WGS) entry which is preliminary data.</text>
</comment>
<proteinExistence type="predicted"/>